<dbReference type="GO" id="GO:0004018">
    <property type="term" value="F:N6-(1,2-dicarboxyethyl)AMP AMP-lyase (fumarate-forming) activity"/>
    <property type="evidence" value="ECO:0007669"/>
    <property type="project" value="UniProtKB-UniRule"/>
</dbReference>
<evidence type="ECO:0000256" key="6">
    <source>
        <dbReference type="ARBA" id="ARBA00022755"/>
    </source>
</evidence>
<keyword evidence="6 12" id="KW-0658">Purine biosynthesis</keyword>
<dbReference type="InterPro" id="IPR019468">
    <property type="entry name" value="AdenyloSucc_lyase_C"/>
</dbReference>
<dbReference type="InterPro" id="IPR008948">
    <property type="entry name" value="L-Aspartase-like"/>
</dbReference>
<dbReference type="Gene3D" id="1.10.40.30">
    <property type="entry name" value="Fumarase/aspartase (C-terminal domain)"/>
    <property type="match status" value="1"/>
</dbReference>
<evidence type="ECO:0000256" key="10">
    <source>
        <dbReference type="ARBA" id="ARBA00049115"/>
    </source>
</evidence>
<dbReference type="SUPFAM" id="SSF48557">
    <property type="entry name" value="L-aspartase-like"/>
    <property type="match status" value="1"/>
</dbReference>
<dbReference type="GO" id="GO:0044208">
    <property type="term" value="P:'de novo' AMP biosynthetic process"/>
    <property type="evidence" value="ECO:0007669"/>
    <property type="project" value="UniProtKB-UniPathway"/>
</dbReference>
<dbReference type="SMART" id="SM00998">
    <property type="entry name" value="ADSL_C"/>
    <property type="match status" value="1"/>
</dbReference>
<evidence type="ECO:0000256" key="1">
    <source>
        <dbReference type="ARBA" id="ARBA00004706"/>
    </source>
</evidence>
<evidence type="ECO:0000256" key="3">
    <source>
        <dbReference type="ARBA" id="ARBA00008273"/>
    </source>
</evidence>
<comment type="pathway">
    <text evidence="2 12">Purine metabolism; AMP biosynthesis via de novo pathway; AMP from IMP: step 2/2.</text>
</comment>
<dbReference type="InterPro" id="IPR022761">
    <property type="entry name" value="Fumarate_lyase_N"/>
</dbReference>
<name>A0A537K095_9BACT</name>
<dbReference type="FunFam" id="1.20.200.10:FF:000008">
    <property type="entry name" value="Adenylosuccinate lyase"/>
    <property type="match status" value="1"/>
</dbReference>
<feature type="domain" description="Adenylosuccinate lyase C-terminal" evidence="14">
    <location>
        <begin position="351"/>
        <end position="427"/>
    </location>
</feature>
<evidence type="ECO:0000256" key="2">
    <source>
        <dbReference type="ARBA" id="ARBA00004734"/>
    </source>
</evidence>
<dbReference type="PROSITE" id="PS00163">
    <property type="entry name" value="FUMARATE_LYASES"/>
    <property type="match status" value="1"/>
</dbReference>
<evidence type="ECO:0000256" key="5">
    <source>
        <dbReference type="ARBA" id="ARBA00017058"/>
    </source>
</evidence>
<dbReference type="EC" id="4.3.2.2" evidence="4 11"/>
<dbReference type="CDD" id="cd01360">
    <property type="entry name" value="Adenylsuccinate_lyase_1"/>
    <property type="match status" value="1"/>
</dbReference>
<evidence type="ECO:0000256" key="7">
    <source>
        <dbReference type="ARBA" id="ARBA00023239"/>
    </source>
</evidence>
<dbReference type="UniPathway" id="UPA00074">
    <property type="reaction ID" value="UER00132"/>
</dbReference>
<accession>A0A537K095</accession>
<feature type="region of interest" description="Disordered" evidence="13">
    <location>
        <begin position="430"/>
        <end position="475"/>
    </location>
</feature>
<evidence type="ECO:0000256" key="13">
    <source>
        <dbReference type="SAM" id="MobiDB-lite"/>
    </source>
</evidence>
<sequence length="475" mass="51353">MIPRYTSPEMAALWSAETKFATWLEIELLAAEGQARVGLIPEAAARRLRERSRVGSVARIEDLEERETRHDVVAFLRVVGESAGEDARYLHRGLGSSDVVDTALSVLMVRAADLIAGQLARLHGALAALATRHRRTVMAGRTHGIQAEPITFGLKAALWYAEVGRGLDRLRRAREVIAVGKISGEVGTYAHTPPEVEAYVCAGLGLRPAPVSSQIIQRDRHAEYLTHLAVVAGTLEKIATEIRTLQRTELGEVEEPFREGQTGSSAMPHKRNPIISERVAGLARVMRADALAALENIALWGERDITHSSVERVIVPDATSLLEYMTRKLAEVIEGLRVSPDRMRENLERTGGLVFSHRVLLALIARGLGREEAYRLVQSAATRALEGRGRFRDLIRESGALPDAELEACFDAAAALRHVDAIFTRLGLSEAPAEPPSGTPNQGGTHSTQGLPAAGGAQKGTIPRGVSPRGGKADA</sequence>
<evidence type="ECO:0000256" key="12">
    <source>
        <dbReference type="RuleBase" id="RU361172"/>
    </source>
</evidence>
<comment type="pathway">
    <text evidence="1 12">Purine metabolism; IMP biosynthesis via de novo pathway; 5-amino-1-(5-phospho-D-ribosyl)imidazole-4-carboxamide from 5-amino-1-(5-phospho-D-ribosyl)imidazole-4-carboxylate: step 2/2.</text>
</comment>
<dbReference type="InterPro" id="IPR000362">
    <property type="entry name" value="Fumarate_lyase_fam"/>
</dbReference>
<comment type="caution">
    <text evidence="15">The sequence shown here is derived from an EMBL/GenBank/DDBJ whole genome shotgun (WGS) entry which is preliminary data.</text>
</comment>
<dbReference type="GO" id="GO:0005829">
    <property type="term" value="C:cytosol"/>
    <property type="evidence" value="ECO:0007669"/>
    <property type="project" value="TreeGrafter"/>
</dbReference>
<dbReference type="EMBL" id="VBAK01000128">
    <property type="protein sequence ID" value="TMI89201.1"/>
    <property type="molecule type" value="Genomic_DNA"/>
</dbReference>
<dbReference type="PANTHER" id="PTHR43172">
    <property type="entry name" value="ADENYLOSUCCINATE LYASE"/>
    <property type="match status" value="1"/>
</dbReference>
<dbReference type="PRINTS" id="PR00145">
    <property type="entry name" value="ARGSUCLYASE"/>
</dbReference>
<evidence type="ECO:0000256" key="8">
    <source>
        <dbReference type="ARBA" id="ARBA00024477"/>
    </source>
</evidence>
<dbReference type="NCBIfam" id="TIGR00928">
    <property type="entry name" value="purB"/>
    <property type="match status" value="1"/>
</dbReference>
<keyword evidence="7 12" id="KW-0456">Lyase</keyword>
<dbReference type="Gene3D" id="1.20.200.10">
    <property type="entry name" value="Fumarase/aspartase (Central domain)"/>
    <property type="match status" value="1"/>
</dbReference>
<feature type="compositionally biased region" description="Polar residues" evidence="13">
    <location>
        <begin position="439"/>
        <end position="450"/>
    </location>
</feature>
<dbReference type="Gene3D" id="1.10.275.10">
    <property type="entry name" value="Fumarase/aspartase (N-terminal domain)"/>
    <property type="match status" value="1"/>
</dbReference>
<dbReference type="InterPro" id="IPR020557">
    <property type="entry name" value="Fumarate_lyase_CS"/>
</dbReference>
<reference evidence="15 16" key="1">
    <citation type="journal article" date="2019" name="Nat. Microbiol.">
        <title>Mediterranean grassland soil C-N compound turnover is dependent on rainfall and depth, and is mediated by genomically divergent microorganisms.</title>
        <authorList>
            <person name="Diamond S."/>
            <person name="Andeer P.F."/>
            <person name="Li Z."/>
            <person name="Crits-Christoph A."/>
            <person name="Burstein D."/>
            <person name="Anantharaman K."/>
            <person name="Lane K.R."/>
            <person name="Thomas B.C."/>
            <person name="Pan C."/>
            <person name="Northen T.R."/>
            <person name="Banfield J.F."/>
        </authorList>
    </citation>
    <scope>NUCLEOTIDE SEQUENCE [LARGE SCALE GENOMIC DNA]</scope>
    <source>
        <strain evidence="15">NP_3</strain>
    </source>
</reference>
<dbReference type="PANTHER" id="PTHR43172:SF1">
    <property type="entry name" value="ADENYLOSUCCINATE LYASE"/>
    <property type="match status" value="1"/>
</dbReference>
<comment type="catalytic activity">
    <reaction evidence="8">
        <text>(2S)-2-[5-amino-1-(5-phospho-beta-D-ribosyl)imidazole-4-carboxamido]succinate = 5-amino-1-(5-phospho-beta-D-ribosyl)imidazole-4-carboxamide + fumarate</text>
        <dbReference type="Rhea" id="RHEA:23920"/>
        <dbReference type="ChEBI" id="CHEBI:29806"/>
        <dbReference type="ChEBI" id="CHEBI:58443"/>
        <dbReference type="ChEBI" id="CHEBI:58475"/>
        <dbReference type="EC" id="4.3.2.2"/>
    </reaction>
    <physiologicalReaction direction="left-to-right" evidence="8">
        <dbReference type="Rhea" id="RHEA:23921"/>
    </physiologicalReaction>
</comment>
<organism evidence="15 16">
    <name type="scientific">Candidatus Segetimicrobium genomatis</name>
    <dbReference type="NCBI Taxonomy" id="2569760"/>
    <lineage>
        <taxon>Bacteria</taxon>
        <taxon>Bacillati</taxon>
        <taxon>Candidatus Sysuimicrobiota</taxon>
        <taxon>Candidatus Sysuimicrobiia</taxon>
        <taxon>Candidatus Sysuimicrobiales</taxon>
        <taxon>Candidatus Segetimicrobiaceae</taxon>
        <taxon>Candidatus Segetimicrobium</taxon>
    </lineage>
</organism>
<evidence type="ECO:0000256" key="9">
    <source>
        <dbReference type="ARBA" id="ARBA00030717"/>
    </source>
</evidence>
<dbReference type="Pfam" id="PF00206">
    <property type="entry name" value="Lyase_1"/>
    <property type="match status" value="1"/>
</dbReference>
<proteinExistence type="inferred from homology"/>
<dbReference type="Proteomes" id="UP000318509">
    <property type="component" value="Unassembled WGS sequence"/>
</dbReference>
<dbReference type="InterPro" id="IPR004769">
    <property type="entry name" value="Pur_lyase"/>
</dbReference>
<dbReference type="AlphaFoldDB" id="A0A537K095"/>
<dbReference type="GO" id="GO:0070626">
    <property type="term" value="F:(S)-2-(5-amino-1-(5-phospho-D-ribosyl)imidazole-4-carboxamido) succinate lyase (fumarate-forming) activity"/>
    <property type="evidence" value="ECO:0007669"/>
    <property type="project" value="TreeGrafter"/>
</dbReference>
<evidence type="ECO:0000256" key="11">
    <source>
        <dbReference type="NCBIfam" id="TIGR00928"/>
    </source>
</evidence>
<evidence type="ECO:0000259" key="14">
    <source>
        <dbReference type="SMART" id="SM00998"/>
    </source>
</evidence>
<dbReference type="InterPro" id="IPR024083">
    <property type="entry name" value="Fumarase/histidase_N"/>
</dbReference>
<evidence type="ECO:0000313" key="15">
    <source>
        <dbReference type="EMBL" id="TMI89201.1"/>
    </source>
</evidence>
<dbReference type="Pfam" id="PF10397">
    <property type="entry name" value="ADSL_C"/>
    <property type="match status" value="1"/>
</dbReference>
<comment type="catalytic activity">
    <reaction evidence="10">
        <text>N(6)-(1,2-dicarboxyethyl)-AMP = fumarate + AMP</text>
        <dbReference type="Rhea" id="RHEA:16853"/>
        <dbReference type="ChEBI" id="CHEBI:29806"/>
        <dbReference type="ChEBI" id="CHEBI:57567"/>
        <dbReference type="ChEBI" id="CHEBI:456215"/>
        <dbReference type="EC" id="4.3.2.2"/>
    </reaction>
    <physiologicalReaction direction="left-to-right" evidence="10">
        <dbReference type="Rhea" id="RHEA:16854"/>
    </physiologicalReaction>
</comment>
<comment type="similarity">
    <text evidence="3 12">Belongs to the lyase 1 family. Adenylosuccinate lyase subfamily.</text>
</comment>
<dbReference type="GO" id="GO:0006189">
    <property type="term" value="P:'de novo' IMP biosynthetic process"/>
    <property type="evidence" value="ECO:0007669"/>
    <property type="project" value="UniProtKB-UniPathway"/>
</dbReference>
<dbReference type="UniPathway" id="UPA00075">
    <property type="reaction ID" value="UER00336"/>
</dbReference>
<gene>
    <name evidence="15" type="ORF">E6H00_10400</name>
</gene>
<evidence type="ECO:0000313" key="16">
    <source>
        <dbReference type="Proteomes" id="UP000318509"/>
    </source>
</evidence>
<protein>
    <recommendedName>
        <fullName evidence="5 11">Adenylosuccinate lyase</fullName>
        <shortName evidence="12">ASL</shortName>
        <ecNumber evidence="4 11">4.3.2.2</ecNumber>
    </recommendedName>
    <alternativeName>
        <fullName evidence="9 12">Adenylosuccinase</fullName>
    </alternativeName>
</protein>
<evidence type="ECO:0000256" key="4">
    <source>
        <dbReference type="ARBA" id="ARBA00012339"/>
    </source>
</evidence>
<dbReference type="PRINTS" id="PR00149">
    <property type="entry name" value="FUMRATELYASE"/>
</dbReference>